<dbReference type="InterPro" id="IPR003313">
    <property type="entry name" value="AraC-bd"/>
</dbReference>
<dbReference type="Gene3D" id="2.60.120.10">
    <property type="entry name" value="Jelly Rolls"/>
    <property type="match status" value="1"/>
</dbReference>
<dbReference type="InterPro" id="IPR014710">
    <property type="entry name" value="RmlC-like_jellyroll"/>
</dbReference>
<proteinExistence type="predicted"/>
<keyword evidence="6" id="KW-1185">Reference proteome</keyword>
<dbReference type="InterPro" id="IPR018062">
    <property type="entry name" value="HTH_AraC-typ_CS"/>
</dbReference>
<organism evidence="5 6">
    <name type="scientific">Paenibacillus pectinilyticus</name>
    <dbReference type="NCBI Taxonomy" id="512399"/>
    <lineage>
        <taxon>Bacteria</taxon>
        <taxon>Bacillati</taxon>
        <taxon>Bacillota</taxon>
        <taxon>Bacilli</taxon>
        <taxon>Bacillales</taxon>
        <taxon>Paenibacillaceae</taxon>
        <taxon>Paenibacillus</taxon>
    </lineage>
</organism>
<accession>A0A1C1A3W2</accession>
<dbReference type="SUPFAM" id="SSF51215">
    <property type="entry name" value="Regulatory protein AraC"/>
    <property type="match status" value="1"/>
</dbReference>
<dbReference type="Proteomes" id="UP000093309">
    <property type="component" value="Unassembled WGS sequence"/>
</dbReference>
<evidence type="ECO:0000313" key="6">
    <source>
        <dbReference type="Proteomes" id="UP000093309"/>
    </source>
</evidence>
<dbReference type="PANTHER" id="PTHR43280">
    <property type="entry name" value="ARAC-FAMILY TRANSCRIPTIONAL REGULATOR"/>
    <property type="match status" value="1"/>
</dbReference>
<dbReference type="EMBL" id="LYPC01000014">
    <property type="protein sequence ID" value="OCT15252.1"/>
    <property type="molecule type" value="Genomic_DNA"/>
</dbReference>
<evidence type="ECO:0000259" key="4">
    <source>
        <dbReference type="PROSITE" id="PS01124"/>
    </source>
</evidence>
<reference evidence="6" key="1">
    <citation type="submission" date="2016-05" db="EMBL/GenBank/DDBJ databases">
        <title>Paenibacillus oryzae. sp. nov., isolated from the rice root.</title>
        <authorList>
            <person name="Zhang J."/>
            <person name="Zhang X."/>
        </authorList>
    </citation>
    <scope>NUCLEOTIDE SEQUENCE [LARGE SCALE GENOMIC DNA]</scope>
    <source>
        <strain evidence="6">KCTC13222</strain>
    </source>
</reference>
<dbReference type="PANTHER" id="PTHR43280:SF2">
    <property type="entry name" value="HTH-TYPE TRANSCRIPTIONAL REGULATOR EXSA"/>
    <property type="match status" value="1"/>
</dbReference>
<dbReference type="InterPro" id="IPR009057">
    <property type="entry name" value="Homeodomain-like_sf"/>
</dbReference>
<sequence length="308" mass="35974">MNRAPVQKNDFLNLAPYIRYIHEIGFDSDYKIPPRVIYDYEVIFLLSGECANTIDGLSYIQKPGDMLFVRPHLLHSAQKIGSEHLSYFAVHFDLEYMGQQLDFSADDVYTKVDYEHLDFIPVEEELSERPVVELSDFLFPTLIHTRDPLPYIKAFREMDAIFKEKSFGYHLFLRSLFLKILGLLVKDVVTQDGVSKDSSHRVEITKVIQYMYEHYHEELDFNVLIQTGELTPNYFRKLFKEATGKTPLELLISIRLEKAKMLMQEGKYNISTISAMVGYPDIHYFSKLFKKVEGISPKYYMDSINKLS</sequence>
<keyword evidence="1" id="KW-0805">Transcription regulation</keyword>
<dbReference type="InterPro" id="IPR018060">
    <property type="entry name" value="HTH_AraC"/>
</dbReference>
<keyword evidence="2" id="KW-0238">DNA-binding</keyword>
<dbReference type="SMART" id="SM00342">
    <property type="entry name" value="HTH_ARAC"/>
    <property type="match status" value="1"/>
</dbReference>
<dbReference type="GO" id="GO:0003700">
    <property type="term" value="F:DNA-binding transcription factor activity"/>
    <property type="evidence" value="ECO:0007669"/>
    <property type="project" value="InterPro"/>
</dbReference>
<name>A0A1C1A3W2_9BACL</name>
<dbReference type="RefSeq" id="WP_065852163.1">
    <property type="nucleotide sequence ID" value="NZ_LYPC01000014.1"/>
</dbReference>
<dbReference type="STRING" id="512399.A8709_14230"/>
<keyword evidence="3" id="KW-0804">Transcription</keyword>
<dbReference type="InterPro" id="IPR037923">
    <property type="entry name" value="HTH-like"/>
</dbReference>
<dbReference type="Pfam" id="PF12833">
    <property type="entry name" value="HTH_18"/>
    <property type="match status" value="1"/>
</dbReference>
<dbReference type="GO" id="GO:0043565">
    <property type="term" value="F:sequence-specific DNA binding"/>
    <property type="evidence" value="ECO:0007669"/>
    <property type="project" value="InterPro"/>
</dbReference>
<dbReference type="SUPFAM" id="SSF46689">
    <property type="entry name" value="Homeodomain-like"/>
    <property type="match status" value="1"/>
</dbReference>
<dbReference type="OrthoDB" id="625043at2"/>
<dbReference type="AlphaFoldDB" id="A0A1C1A3W2"/>
<dbReference type="Gene3D" id="1.10.10.60">
    <property type="entry name" value="Homeodomain-like"/>
    <property type="match status" value="2"/>
</dbReference>
<evidence type="ECO:0000256" key="2">
    <source>
        <dbReference type="ARBA" id="ARBA00023125"/>
    </source>
</evidence>
<evidence type="ECO:0000313" key="5">
    <source>
        <dbReference type="EMBL" id="OCT15252.1"/>
    </source>
</evidence>
<evidence type="ECO:0000256" key="3">
    <source>
        <dbReference type="ARBA" id="ARBA00023163"/>
    </source>
</evidence>
<dbReference type="Pfam" id="PF02311">
    <property type="entry name" value="AraC_binding"/>
    <property type="match status" value="1"/>
</dbReference>
<feature type="domain" description="HTH araC/xylS-type" evidence="4">
    <location>
        <begin position="205"/>
        <end position="303"/>
    </location>
</feature>
<dbReference type="PROSITE" id="PS01124">
    <property type="entry name" value="HTH_ARAC_FAMILY_2"/>
    <property type="match status" value="1"/>
</dbReference>
<gene>
    <name evidence="5" type="ORF">A8709_14230</name>
</gene>
<comment type="caution">
    <text evidence="5">The sequence shown here is derived from an EMBL/GenBank/DDBJ whole genome shotgun (WGS) entry which is preliminary data.</text>
</comment>
<evidence type="ECO:0000256" key="1">
    <source>
        <dbReference type="ARBA" id="ARBA00023015"/>
    </source>
</evidence>
<protein>
    <recommendedName>
        <fullName evidence="4">HTH araC/xylS-type domain-containing protein</fullName>
    </recommendedName>
</protein>
<dbReference type="PROSITE" id="PS00041">
    <property type="entry name" value="HTH_ARAC_FAMILY_1"/>
    <property type="match status" value="1"/>
</dbReference>